<evidence type="ECO:0000256" key="2">
    <source>
        <dbReference type="ARBA" id="ARBA00004834"/>
    </source>
</evidence>
<gene>
    <name evidence="9" type="ORF">H0H81_010982</name>
</gene>
<dbReference type="SUPFAM" id="SSF51445">
    <property type="entry name" value="(Trans)glycosidases"/>
    <property type="match status" value="1"/>
</dbReference>
<dbReference type="Pfam" id="PF22848">
    <property type="entry name" value="ASD1_dom"/>
    <property type="match status" value="1"/>
</dbReference>
<dbReference type="PANTHER" id="PTHR31776:SF0">
    <property type="entry name" value="ALPHA-L-ARABINOFURANOSIDASE 1"/>
    <property type="match status" value="1"/>
</dbReference>
<dbReference type="Pfam" id="PF06964">
    <property type="entry name" value="Alpha-L-AF_C"/>
    <property type="match status" value="1"/>
</dbReference>
<dbReference type="EC" id="3.2.1.55" evidence="4"/>
<comment type="caution">
    <text evidence="9">The sequence shown here is derived from an EMBL/GenBank/DDBJ whole genome shotgun (WGS) entry which is preliminary data.</text>
</comment>
<dbReference type="Gene3D" id="3.20.20.80">
    <property type="entry name" value="Glycosidases"/>
    <property type="match status" value="1"/>
</dbReference>
<comment type="pathway">
    <text evidence="2">Glycan metabolism; L-arabinan degradation.</text>
</comment>
<dbReference type="SMART" id="SM00813">
    <property type="entry name" value="Alpha-L-AF_C"/>
    <property type="match status" value="1"/>
</dbReference>
<evidence type="ECO:0000313" key="9">
    <source>
        <dbReference type="EMBL" id="KAG5635519.1"/>
    </source>
</evidence>
<evidence type="ECO:0000256" key="1">
    <source>
        <dbReference type="ARBA" id="ARBA00001462"/>
    </source>
</evidence>
<dbReference type="InterPro" id="IPR051563">
    <property type="entry name" value="Glycosyl_Hydrolase_51"/>
</dbReference>
<keyword evidence="10" id="KW-1185">Reference proteome</keyword>
<keyword evidence="7" id="KW-0325">Glycoprotein</keyword>
<comment type="similarity">
    <text evidence="3">Belongs to the glycosyl hydrolase 51 family.</text>
</comment>
<dbReference type="Gene3D" id="2.60.40.1180">
    <property type="entry name" value="Golgi alpha-mannosidase II"/>
    <property type="match status" value="1"/>
</dbReference>
<keyword evidence="5" id="KW-0732">Signal</keyword>
<dbReference type="InterPro" id="IPR013780">
    <property type="entry name" value="Glyco_hydro_b"/>
</dbReference>
<evidence type="ECO:0000313" key="10">
    <source>
        <dbReference type="Proteomes" id="UP000717328"/>
    </source>
</evidence>
<proteinExistence type="inferred from homology"/>
<dbReference type="InterPro" id="IPR010720">
    <property type="entry name" value="Alpha-L-AF_C"/>
</dbReference>
<keyword evidence="6" id="KW-0378">Hydrolase</keyword>
<dbReference type="AlphaFoldDB" id="A0A9P7K3U9"/>
<dbReference type="GO" id="GO:0046373">
    <property type="term" value="P:L-arabinose metabolic process"/>
    <property type="evidence" value="ECO:0007669"/>
    <property type="project" value="InterPro"/>
</dbReference>
<reference evidence="9" key="2">
    <citation type="submission" date="2021-10" db="EMBL/GenBank/DDBJ databases">
        <title>Phylogenomics reveals ancestral predisposition of the termite-cultivated fungus Termitomyces towards a domesticated lifestyle.</title>
        <authorList>
            <person name="Auxier B."/>
            <person name="Grum-Grzhimaylo A."/>
            <person name="Cardenas M.E."/>
            <person name="Lodge J.D."/>
            <person name="Laessoe T."/>
            <person name="Pedersen O."/>
            <person name="Smith M.E."/>
            <person name="Kuyper T.W."/>
            <person name="Franco-Molano E.A."/>
            <person name="Baroni T.J."/>
            <person name="Aanen D.K."/>
        </authorList>
    </citation>
    <scope>NUCLEOTIDE SEQUENCE</scope>
    <source>
        <strain evidence="9">D49</strain>
    </source>
</reference>
<dbReference type="InterPro" id="IPR017853">
    <property type="entry name" value="GH"/>
</dbReference>
<protein>
    <recommendedName>
        <fullName evidence="4">non-reducing end alpha-L-arabinofuranosidase</fullName>
        <ecNumber evidence="4">3.2.1.55</ecNumber>
    </recommendedName>
</protein>
<accession>A0A9P7K3U9</accession>
<evidence type="ECO:0000256" key="4">
    <source>
        <dbReference type="ARBA" id="ARBA00012670"/>
    </source>
</evidence>
<dbReference type="GO" id="GO:0046556">
    <property type="term" value="F:alpha-L-arabinofuranosidase activity"/>
    <property type="evidence" value="ECO:0007669"/>
    <property type="project" value="UniProtKB-EC"/>
</dbReference>
<reference evidence="9" key="1">
    <citation type="submission" date="2021-02" db="EMBL/GenBank/DDBJ databases">
        <authorList>
            <person name="Nieuwenhuis M."/>
            <person name="Van De Peppel L.J.J."/>
        </authorList>
    </citation>
    <scope>NUCLEOTIDE SEQUENCE</scope>
    <source>
        <strain evidence="9">D49</strain>
    </source>
</reference>
<evidence type="ECO:0000259" key="8">
    <source>
        <dbReference type="SMART" id="SM00813"/>
    </source>
</evidence>
<evidence type="ECO:0000256" key="3">
    <source>
        <dbReference type="ARBA" id="ARBA00007186"/>
    </source>
</evidence>
<dbReference type="EMBL" id="JABCKI010006073">
    <property type="protein sequence ID" value="KAG5635519.1"/>
    <property type="molecule type" value="Genomic_DNA"/>
</dbReference>
<evidence type="ECO:0000256" key="7">
    <source>
        <dbReference type="ARBA" id="ARBA00023180"/>
    </source>
</evidence>
<dbReference type="InterPro" id="IPR055235">
    <property type="entry name" value="ASD1_cat"/>
</dbReference>
<sequence>MILVVWDFSNIFYYAKISKWNRSWVFGQVSALDYILEIKTSALLGYSLGGTSVTGAALDPYIQQAIDQINFVIGDPAKSAPAALRASLGHPKPFNLRYVEIGNEDNIGNAPGTYQNRWNLIVTKLKATFPQLHWFQSNSFFYDSFPRDGTTYFEGEYAAISTNDKDVWSPVGRLTFPTVRSAVGEAAFMTGLERNADIVQICSGICPLVGARFELPMVGVNISLNGQGNNKASFSSNTIHRSTSFYVQKLFSVNKGDEYLPSTLPVATGTLFWSVTRRISTKEIIIKISNNAVTTADITFVLPTGVSAVNTARAEILTGPTGASNSPATPNIIVPYTITVPAGQTFNYTAPALSVSVLTVVVQ</sequence>
<evidence type="ECO:0000256" key="6">
    <source>
        <dbReference type="ARBA" id="ARBA00022801"/>
    </source>
</evidence>
<dbReference type="PANTHER" id="PTHR31776">
    <property type="entry name" value="ALPHA-L-ARABINOFURANOSIDASE 1"/>
    <property type="match status" value="1"/>
</dbReference>
<evidence type="ECO:0000256" key="5">
    <source>
        <dbReference type="ARBA" id="ARBA00022729"/>
    </source>
</evidence>
<feature type="domain" description="Alpha-L-arabinofuranosidase C-terminal" evidence="8">
    <location>
        <begin position="155"/>
        <end position="354"/>
    </location>
</feature>
<organism evidence="9 10">
    <name type="scientific">Sphagnurus paluster</name>
    <dbReference type="NCBI Taxonomy" id="117069"/>
    <lineage>
        <taxon>Eukaryota</taxon>
        <taxon>Fungi</taxon>
        <taxon>Dikarya</taxon>
        <taxon>Basidiomycota</taxon>
        <taxon>Agaricomycotina</taxon>
        <taxon>Agaricomycetes</taxon>
        <taxon>Agaricomycetidae</taxon>
        <taxon>Agaricales</taxon>
        <taxon>Tricholomatineae</taxon>
        <taxon>Lyophyllaceae</taxon>
        <taxon>Sphagnurus</taxon>
    </lineage>
</organism>
<dbReference type="OrthoDB" id="406864at2759"/>
<dbReference type="Proteomes" id="UP000717328">
    <property type="component" value="Unassembled WGS sequence"/>
</dbReference>
<name>A0A9P7K3U9_9AGAR</name>
<comment type="catalytic activity">
    <reaction evidence="1">
        <text>Hydrolysis of terminal non-reducing alpha-L-arabinofuranoside residues in alpha-L-arabinosides.</text>
        <dbReference type="EC" id="3.2.1.55"/>
    </reaction>
</comment>